<sequence>MKFISLNRNYLALIFVALIVLGFFAAGLAKTLDYVIIKVLLFGGFLATTIVAIGYGISNSQIKNRLDQSQDDLD</sequence>
<evidence type="ECO:0000256" key="1">
    <source>
        <dbReference type="SAM" id="Phobius"/>
    </source>
</evidence>
<comment type="caution">
    <text evidence="2">The sequence shown here is derived from an EMBL/GenBank/DDBJ whole genome shotgun (WGS) entry which is preliminary data.</text>
</comment>
<organism evidence="2 3">
    <name type="scientific">Winogradskyella pelagia</name>
    <dbReference type="NCBI Taxonomy" id="2819984"/>
    <lineage>
        <taxon>Bacteria</taxon>
        <taxon>Pseudomonadati</taxon>
        <taxon>Bacteroidota</taxon>
        <taxon>Flavobacteriia</taxon>
        <taxon>Flavobacteriales</taxon>
        <taxon>Flavobacteriaceae</taxon>
        <taxon>Winogradskyella</taxon>
    </lineage>
</organism>
<evidence type="ECO:0000313" key="2">
    <source>
        <dbReference type="EMBL" id="MBO3116019.1"/>
    </source>
</evidence>
<proteinExistence type="predicted"/>
<reference evidence="2 3" key="1">
    <citation type="submission" date="2021-03" db="EMBL/GenBank/DDBJ databases">
        <title>Winogradskyella sp. nov., isolated from costal sediment.</title>
        <authorList>
            <person name="Gao C."/>
        </authorList>
    </citation>
    <scope>NUCLEOTIDE SEQUENCE [LARGE SCALE GENOMIC DNA]</scope>
    <source>
        <strain evidence="2 3">DF17</strain>
    </source>
</reference>
<keyword evidence="1" id="KW-0812">Transmembrane</keyword>
<accession>A0ABS3T175</accession>
<keyword evidence="1" id="KW-1133">Transmembrane helix</keyword>
<protein>
    <submittedName>
        <fullName evidence="2">Uncharacterized protein</fullName>
    </submittedName>
</protein>
<feature type="transmembrane region" description="Helical" evidence="1">
    <location>
        <begin position="35"/>
        <end position="57"/>
    </location>
</feature>
<keyword evidence="3" id="KW-1185">Reference proteome</keyword>
<gene>
    <name evidence="2" type="ORF">J4050_04630</name>
</gene>
<dbReference type="RefSeq" id="WP_208152795.1">
    <property type="nucleotide sequence ID" value="NZ_JAGEVF010000003.1"/>
</dbReference>
<evidence type="ECO:0000313" key="3">
    <source>
        <dbReference type="Proteomes" id="UP000676776"/>
    </source>
</evidence>
<name>A0ABS3T175_9FLAO</name>
<dbReference type="EMBL" id="JAGEVF010000003">
    <property type="protein sequence ID" value="MBO3116019.1"/>
    <property type="molecule type" value="Genomic_DNA"/>
</dbReference>
<keyword evidence="1" id="KW-0472">Membrane</keyword>
<dbReference type="Proteomes" id="UP000676776">
    <property type="component" value="Unassembled WGS sequence"/>
</dbReference>